<dbReference type="GO" id="GO:0004673">
    <property type="term" value="F:protein histidine kinase activity"/>
    <property type="evidence" value="ECO:0007669"/>
    <property type="project" value="UniProtKB-EC"/>
</dbReference>
<dbReference type="GO" id="GO:0000160">
    <property type="term" value="P:phosphorelay signal transduction system"/>
    <property type="evidence" value="ECO:0007669"/>
    <property type="project" value="UniProtKB-KW"/>
</dbReference>
<dbReference type="SUPFAM" id="SSF55874">
    <property type="entry name" value="ATPase domain of HSP90 chaperone/DNA topoisomerase II/histidine kinase"/>
    <property type="match status" value="1"/>
</dbReference>
<dbReference type="InterPro" id="IPR036890">
    <property type="entry name" value="HATPase_C_sf"/>
</dbReference>
<dbReference type="InterPro" id="IPR003594">
    <property type="entry name" value="HATPase_dom"/>
</dbReference>
<dbReference type="Pfam" id="PF02518">
    <property type="entry name" value="HATPase_c"/>
    <property type="match status" value="1"/>
</dbReference>
<evidence type="ECO:0000256" key="5">
    <source>
        <dbReference type="ARBA" id="ARBA00023012"/>
    </source>
</evidence>
<feature type="transmembrane region" description="Helical" evidence="6">
    <location>
        <begin position="12"/>
        <end position="35"/>
    </location>
</feature>
<evidence type="ECO:0000256" key="1">
    <source>
        <dbReference type="ARBA" id="ARBA00000085"/>
    </source>
</evidence>
<evidence type="ECO:0000259" key="7">
    <source>
        <dbReference type="Pfam" id="PF02518"/>
    </source>
</evidence>
<dbReference type="CDD" id="cd16917">
    <property type="entry name" value="HATPase_UhpB-NarQ-NarX-like"/>
    <property type="match status" value="1"/>
</dbReference>
<evidence type="ECO:0000256" key="3">
    <source>
        <dbReference type="ARBA" id="ARBA00022679"/>
    </source>
</evidence>
<keyword evidence="9" id="KW-1185">Reference proteome</keyword>
<accession>A0A1I0NP48</accession>
<dbReference type="Gene3D" id="3.30.565.10">
    <property type="entry name" value="Histidine kinase-like ATPase, C-terminal domain"/>
    <property type="match status" value="1"/>
</dbReference>
<dbReference type="EMBL" id="FOIU01000001">
    <property type="protein sequence ID" value="SEW03320.1"/>
    <property type="molecule type" value="Genomic_DNA"/>
</dbReference>
<protein>
    <recommendedName>
        <fullName evidence="2">histidine kinase</fullName>
        <ecNumber evidence="2">2.7.13.3</ecNumber>
    </recommendedName>
</protein>
<evidence type="ECO:0000256" key="4">
    <source>
        <dbReference type="ARBA" id="ARBA00022777"/>
    </source>
</evidence>
<dbReference type="Proteomes" id="UP000199469">
    <property type="component" value="Unassembled WGS sequence"/>
</dbReference>
<name>A0A1I0NP48_9FLAO</name>
<keyword evidence="3" id="KW-0808">Transferase</keyword>
<organism evidence="8 9">
    <name type="scientific">Chryseobacterium wanjuense</name>
    <dbReference type="NCBI Taxonomy" id="356305"/>
    <lineage>
        <taxon>Bacteria</taxon>
        <taxon>Pseudomonadati</taxon>
        <taxon>Bacteroidota</taxon>
        <taxon>Flavobacteriia</taxon>
        <taxon>Flavobacteriales</taxon>
        <taxon>Weeksellaceae</taxon>
        <taxon>Chryseobacterium group</taxon>
        <taxon>Chryseobacterium</taxon>
    </lineage>
</organism>
<dbReference type="PANTHER" id="PTHR24421:SF10">
    <property type="entry name" value="NITRATE_NITRITE SENSOR PROTEIN NARQ"/>
    <property type="match status" value="1"/>
</dbReference>
<dbReference type="AlphaFoldDB" id="A0A1I0NP48"/>
<reference evidence="9" key="1">
    <citation type="submission" date="2016-10" db="EMBL/GenBank/DDBJ databases">
        <authorList>
            <person name="Varghese N."/>
            <person name="Submissions S."/>
        </authorList>
    </citation>
    <scope>NUCLEOTIDE SEQUENCE [LARGE SCALE GENOMIC DNA]</scope>
    <source>
        <strain evidence="9">DSM 17724</strain>
    </source>
</reference>
<evidence type="ECO:0000256" key="6">
    <source>
        <dbReference type="SAM" id="Phobius"/>
    </source>
</evidence>
<keyword evidence="5" id="KW-0902">Two-component regulatory system</keyword>
<sequence length="252" mass="29432">MSRGENESVVTLWIWIGIGLLFLTTLFITLLIASYTKSVKKNKQKVMQMVRNTQSECWENTLYLQEKDRERLAEELHDNIISRLNLIRLNAHYKNMNELNLDLKNSMQLIRELTHNLTPPDLSEIDLTDLLIDYLEQVKTNIKVDFYPLIVNENSINNQIKLNTFRIVQELINNTLKHANASLIKVYLRISRQYLILIVEDNGSGFNAKNQATGIGLRSIQLRTKQIKAHYKLKTQPQRGTKYIFFVNTIQQ</sequence>
<keyword evidence="6" id="KW-0812">Transmembrane</keyword>
<dbReference type="STRING" id="356305.SAMN05421841_0721"/>
<keyword evidence="6" id="KW-1133">Transmembrane helix</keyword>
<evidence type="ECO:0000256" key="2">
    <source>
        <dbReference type="ARBA" id="ARBA00012438"/>
    </source>
</evidence>
<evidence type="ECO:0000313" key="8">
    <source>
        <dbReference type="EMBL" id="SEW03320.1"/>
    </source>
</evidence>
<feature type="domain" description="Histidine kinase/HSP90-like ATPase" evidence="7">
    <location>
        <begin position="165"/>
        <end position="247"/>
    </location>
</feature>
<gene>
    <name evidence="8" type="ORF">SAMN05421841_0721</name>
</gene>
<dbReference type="PANTHER" id="PTHR24421">
    <property type="entry name" value="NITRATE/NITRITE SENSOR PROTEIN NARX-RELATED"/>
    <property type="match status" value="1"/>
</dbReference>
<comment type="catalytic activity">
    <reaction evidence="1">
        <text>ATP + protein L-histidine = ADP + protein N-phospho-L-histidine.</text>
        <dbReference type="EC" id="2.7.13.3"/>
    </reaction>
</comment>
<dbReference type="OrthoDB" id="9778366at2"/>
<keyword evidence="6" id="KW-0472">Membrane</keyword>
<evidence type="ECO:0000313" key="9">
    <source>
        <dbReference type="Proteomes" id="UP000199469"/>
    </source>
</evidence>
<keyword evidence="4 8" id="KW-0418">Kinase</keyword>
<dbReference type="InterPro" id="IPR050482">
    <property type="entry name" value="Sensor_HK_TwoCompSys"/>
</dbReference>
<proteinExistence type="predicted"/>
<dbReference type="EC" id="2.7.13.3" evidence="2"/>